<proteinExistence type="predicted"/>
<keyword evidence="3" id="KW-0282">Flagellum</keyword>
<dbReference type="RefSeq" id="WP_089271488.1">
    <property type="nucleotide sequence ID" value="NZ_FZOC01000001.1"/>
</dbReference>
<dbReference type="Pfam" id="PF13144">
    <property type="entry name" value="ChapFlgA"/>
    <property type="match status" value="1"/>
</dbReference>
<keyword evidence="1" id="KW-0732">Signal</keyword>
<evidence type="ECO:0000313" key="3">
    <source>
        <dbReference type="EMBL" id="SNR64412.1"/>
    </source>
</evidence>
<sequence>MKRNRIAARARRTLRCLAASLVAAACLLAFAGQVRAAEMRQGWWLQVKEAACAKGPKVLLGDIALPQGEMSQEVWREMAQRPLWSAPERAGNQTALSRERLLALLRHHAQDLADACALPAQLVVQRGGSVVSAADIERRVVGYLTERSAELGGELEIKDIHVPSAIFLGNGRDRLELIAGGPLKPGRINLLFEVRGSDGKVLRRYAASAFANVWRALPCALRPLNRLQPVDLANIQFKRKNLAHNQNAWDGTGGPWRMVRSIGVDQAITMSDIEPVPVIARGDKVRLVFEGQNLRLNVKVEALADGGVGQAIEVRNLQSKRKILATVRDSSTVVVR</sequence>
<keyword evidence="3" id="KW-0966">Cell projection</keyword>
<reference evidence="3 4" key="1">
    <citation type="submission" date="2017-06" db="EMBL/GenBank/DDBJ databases">
        <authorList>
            <person name="Kim H.J."/>
            <person name="Triplett B.A."/>
        </authorList>
    </citation>
    <scope>NUCLEOTIDE SEQUENCE [LARGE SCALE GENOMIC DNA]</scope>
    <source>
        <strain evidence="3 4">DSM 13116</strain>
    </source>
</reference>
<dbReference type="Proteomes" id="UP000198324">
    <property type="component" value="Unassembled WGS sequence"/>
</dbReference>
<protein>
    <submittedName>
        <fullName evidence="3">Flagella basal body P-ring formation protein FlgA</fullName>
    </submittedName>
</protein>
<dbReference type="PROSITE" id="PS51257">
    <property type="entry name" value="PROKAR_LIPOPROTEIN"/>
    <property type="match status" value="1"/>
</dbReference>
<accession>A0A238Y0C6</accession>
<dbReference type="InterPro" id="IPR017585">
    <property type="entry name" value="SAF_FlgA"/>
</dbReference>
<dbReference type="InterPro" id="IPR039246">
    <property type="entry name" value="Flagellar_FlgA"/>
</dbReference>
<dbReference type="PANTHER" id="PTHR36307">
    <property type="entry name" value="FLAGELLA BASAL BODY P-RING FORMATION PROTEIN FLGA"/>
    <property type="match status" value="1"/>
</dbReference>
<dbReference type="Gene3D" id="2.30.30.760">
    <property type="match status" value="1"/>
</dbReference>
<feature type="chain" id="PRO_5013257934" evidence="1">
    <location>
        <begin position="32"/>
        <end position="336"/>
    </location>
</feature>
<dbReference type="OrthoDB" id="5447076at2"/>
<feature type="domain" description="Flagella basal body P-ring formation protein FlgA SAF" evidence="2">
    <location>
        <begin position="218"/>
        <end position="335"/>
    </location>
</feature>
<dbReference type="GO" id="GO:0044780">
    <property type="term" value="P:bacterial-type flagellum assembly"/>
    <property type="evidence" value="ECO:0007669"/>
    <property type="project" value="InterPro"/>
</dbReference>
<keyword evidence="4" id="KW-1185">Reference proteome</keyword>
<evidence type="ECO:0000313" key="4">
    <source>
        <dbReference type="Proteomes" id="UP000198324"/>
    </source>
</evidence>
<organism evidence="3 4">
    <name type="scientific">Humidesulfovibrio mexicanus</name>
    <dbReference type="NCBI Taxonomy" id="147047"/>
    <lineage>
        <taxon>Bacteria</taxon>
        <taxon>Pseudomonadati</taxon>
        <taxon>Thermodesulfobacteriota</taxon>
        <taxon>Desulfovibrionia</taxon>
        <taxon>Desulfovibrionales</taxon>
        <taxon>Desulfovibrionaceae</taxon>
        <taxon>Humidesulfovibrio</taxon>
    </lineage>
</organism>
<name>A0A238Y0C6_9BACT</name>
<feature type="signal peptide" evidence="1">
    <location>
        <begin position="1"/>
        <end position="31"/>
    </location>
</feature>
<keyword evidence="3" id="KW-0969">Cilium</keyword>
<dbReference type="AlphaFoldDB" id="A0A238Y0C6"/>
<evidence type="ECO:0000259" key="2">
    <source>
        <dbReference type="Pfam" id="PF13144"/>
    </source>
</evidence>
<dbReference type="NCBIfam" id="TIGR03170">
    <property type="entry name" value="flgA_cterm"/>
    <property type="match status" value="1"/>
</dbReference>
<dbReference type="EMBL" id="FZOC01000001">
    <property type="protein sequence ID" value="SNR64412.1"/>
    <property type="molecule type" value="Genomic_DNA"/>
</dbReference>
<evidence type="ECO:0000256" key="1">
    <source>
        <dbReference type="SAM" id="SignalP"/>
    </source>
</evidence>
<gene>
    <name evidence="3" type="ORF">SAMN04488503_0567</name>
</gene>
<dbReference type="PANTHER" id="PTHR36307:SF1">
    <property type="entry name" value="FLAGELLA BASAL BODY P-RING FORMATION PROTEIN FLGA"/>
    <property type="match status" value="1"/>
</dbReference>